<dbReference type="WBParaSite" id="nRc.2.0.1.t07825-RA">
    <property type="protein sequence ID" value="nRc.2.0.1.t07825-RA"/>
    <property type="gene ID" value="nRc.2.0.1.g07825"/>
</dbReference>
<accession>A0A915I1X4</accession>
<dbReference type="Proteomes" id="UP000887565">
    <property type="component" value="Unplaced"/>
</dbReference>
<organism evidence="2 3">
    <name type="scientific">Romanomermis culicivorax</name>
    <name type="common">Nematode worm</name>
    <dbReference type="NCBI Taxonomy" id="13658"/>
    <lineage>
        <taxon>Eukaryota</taxon>
        <taxon>Metazoa</taxon>
        <taxon>Ecdysozoa</taxon>
        <taxon>Nematoda</taxon>
        <taxon>Enoplea</taxon>
        <taxon>Dorylaimia</taxon>
        <taxon>Mermithida</taxon>
        <taxon>Mermithoidea</taxon>
        <taxon>Mermithidae</taxon>
        <taxon>Romanomermis</taxon>
    </lineage>
</organism>
<keyword evidence="2" id="KW-1185">Reference proteome</keyword>
<reference evidence="3" key="1">
    <citation type="submission" date="2022-11" db="UniProtKB">
        <authorList>
            <consortium name="WormBaseParasite"/>
        </authorList>
    </citation>
    <scope>IDENTIFICATION</scope>
</reference>
<proteinExistence type="predicted"/>
<feature type="region of interest" description="Disordered" evidence="1">
    <location>
        <begin position="1"/>
        <end position="33"/>
    </location>
</feature>
<name>A0A915I1X4_ROMCU</name>
<protein>
    <submittedName>
        <fullName evidence="3">Uncharacterized protein</fullName>
    </submittedName>
</protein>
<dbReference type="AlphaFoldDB" id="A0A915I1X4"/>
<evidence type="ECO:0000313" key="3">
    <source>
        <dbReference type="WBParaSite" id="nRc.2.0.1.t07825-RA"/>
    </source>
</evidence>
<evidence type="ECO:0000256" key="1">
    <source>
        <dbReference type="SAM" id="MobiDB-lite"/>
    </source>
</evidence>
<evidence type="ECO:0000313" key="2">
    <source>
        <dbReference type="Proteomes" id="UP000887565"/>
    </source>
</evidence>
<feature type="compositionally biased region" description="Polar residues" evidence="1">
    <location>
        <begin position="9"/>
        <end position="23"/>
    </location>
</feature>
<sequence>MTVEPTPAANMTSRASPARTVTQGPPPGIPTDSAMEAIDLVESMNLTAPSPIQDAMLAIWLVDLAKKSPHLPWTLLNQPSQVKALTTADVVLAAPVSMRLLQPDIA</sequence>